<feature type="compositionally biased region" description="Basic and acidic residues" evidence="1">
    <location>
        <begin position="40"/>
        <end position="49"/>
    </location>
</feature>
<dbReference type="EMBL" id="KI631093">
    <property type="protein sequence ID" value="EYU30270.1"/>
    <property type="molecule type" value="Genomic_DNA"/>
</dbReference>
<gene>
    <name evidence="2" type="ORF">MIMGU_mgv1a0234021mg</name>
</gene>
<feature type="region of interest" description="Disordered" evidence="1">
    <location>
        <begin position="39"/>
        <end position="59"/>
    </location>
</feature>
<dbReference type="STRING" id="4155.A0A022QUS1"/>
<dbReference type="Proteomes" id="UP000030748">
    <property type="component" value="Unassembled WGS sequence"/>
</dbReference>
<protein>
    <submittedName>
        <fullName evidence="2">Uncharacterized protein</fullName>
    </submittedName>
</protein>
<dbReference type="AlphaFoldDB" id="A0A022QUS1"/>
<keyword evidence="3" id="KW-1185">Reference proteome</keyword>
<feature type="non-terminal residue" evidence="2">
    <location>
        <position position="1"/>
    </location>
</feature>
<organism evidence="2 3">
    <name type="scientific">Erythranthe guttata</name>
    <name type="common">Yellow monkey flower</name>
    <name type="synonym">Mimulus guttatus</name>
    <dbReference type="NCBI Taxonomy" id="4155"/>
    <lineage>
        <taxon>Eukaryota</taxon>
        <taxon>Viridiplantae</taxon>
        <taxon>Streptophyta</taxon>
        <taxon>Embryophyta</taxon>
        <taxon>Tracheophyta</taxon>
        <taxon>Spermatophyta</taxon>
        <taxon>Magnoliopsida</taxon>
        <taxon>eudicotyledons</taxon>
        <taxon>Gunneridae</taxon>
        <taxon>Pentapetalae</taxon>
        <taxon>asterids</taxon>
        <taxon>lamiids</taxon>
        <taxon>Lamiales</taxon>
        <taxon>Phrymaceae</taxon>
        <taxon>Erythranthe</taxon>
    </lineage>
</organism>
<reference evidence="2 3" key="1">
    <citation type="journal article" date="2013" name="Proc. Natl. Acad. Sci. U.S.A.">
        <title>Fine-scale variation in meiotic recombination in Mimulus inferred from population shotgun sequencing.</title>
        <authorList>
            <person name="Hellsten U."/>
            <person name="Wright K.M."/>
            <person name="Jenkins J."/>
            <person name="Shu S."/>
            <person name="Yuan Y."/>
            <person name="Wessler S.R."/>
            <person name="Schmutz J."/>
            <person name="Willis J.H."/>
            <person name="Rokhsar D.S."/>
        </authorList>
    </citation>
    <scope>NUCLEOTIDE SEQUENCE [LARGE SCALE GENOMIC DNA]</scope>
    <source>
        <strain evidence="3">cv. DUN x IM62</strain>
    </source>
</reference>
<evidence type="ECO:0000313" key="2">
    <source>
        <dbReference type="EMBL" id="EYU30270.1"/>
    </source>
</evidence>
<sequence>GGAWFLPASKGLVEEHYYIKEYSKEEREKNMHAGNMKFAENCRSERGNREGSAVKPPHA</sequence>
<evidence type="ECO:0000256" key="1">
    <source>
        <dbReference type="SAM" id="MobiDB-lite"/>
    </source>
</evidence>
<evidence type="ECO:0000313" key="3">
    <source>
        <dbReference type="Proteomes" id="UP000030748"/>
    </source>
</evidence>
<accession>A0A022QUS1</accession>
<proteinExistence type="predicted"/>
<name>A0A022QUS1_ERYGU</name>